<protein>
    <submittedName>
        <fullName evidence="1">Uncharacterized protein</fullName>
    </submittedName>
</protein>
<gene>
    <name evidence="1" type="ORF">LCGC14_1252920</name>
</gene>
<comment type="caution">
    <text evidence="1">The sequence shown here is derived from an EMBL/GenBank/DDBJ whole genome shotgun (WGS) entry which is preliminary data.</text>
</comment>
<accession>A0A0F9L5Z1</accession>
<sequence length="181" mass="19147">MPTLFDGDTGASLGTIFIDEGVRQKSWNDVLPKFLQEAAQDSALGVKSDIAQENFPDFQDSQIFSEVTQRSDPALVTGDGSTNPLTGTIAADQRGVKILPGSFTATDGVEIFTDPNADGVLVGDQGGSGTLNFDTGAFSLTFNTAVVNLVDVAMNLKALRDVPLSDPIRTSDGREYSIRNA</sequence>
<evidence type="ECO:0000313" key="1">
    <source>
        <dbReference type="EMBL" id="KKM89018.1"/>
    </source>
</evidence>
<organism evidence="1">
    <name type="scientific">marine sediment metagenome</name>
    <dbReference type="NCBI Taxonomy" id="412755"/>
    <lineage>
        <taxon>unclassified sequences</taxon>
        <taxon>metagenomes</taxon>
        <taxon>ecological metagenomes</taxon>
    </lineage>
</organism>
<dbReference type="AlphaFoldDB" id="A0A0F9L5Z1"/>
<reference evidence="1" key="1">
    <citation type="journal article" date="2015" name="Nature">
        <title>Complex archaea that bridge the gap between prokaryotes and eukaryotes.</title>
        <authorList>
            <person name="Spang A."/>
            <person name="Saw J.H."/>
            <person name="Jorgensen S.L."/>
            <person name="Zaremba-Niedzwiedzka K."/>
            <person name="Martijn J."/>
            <person name="Lind A.E."/>
            <person name="van Eijk R."/>
            <person name="Schleper C."/>
            <person name="Guy L."/>
            <person name="Ettema T.J."/>
        </authorList>
    </citation>
    <scope>NUCLEOTIDE SEQUENCE</scope>
</reference>
<name>A0A0F9L5Z1_9ZZZZ</name>
<proteinExistence type="predicted"/>
<dbReference type="EMBL" id="LAZR01006883">
    <property type="protein sequence ID" value="KKM89018.1"/>
    <property type="molecule type" value="Genomic_DNA"/>
</dbReference>